<dbReference type="InterPro" id="IPR022761">
    <property type="entry name" value="Fumarate_lyase_N"/>
</dbReference>
<sequence length="165" mass="18026">MYQALWLPMRSHCLLQATASASALAPTGRVQNSFQIEYATFGELKVPNDEYYGAQTTRSTMSFKIGGVTEHMPTPVIKAFVAAEVNQDYGLEPKIANAIKKAADEVVEGKLNVHFPLVVWQTGSGAQTNMNVNEVISNRAIAMLKGELGSKKLVHPNDHVIKVRA</sequence>
<dbReference type="InterPro" id="IPR024083">
    <property type="entry name" value="Fumarase/histidase_N"/>
</dbReference>
<dbReference type="Gene3D" id="1.10.275.10">
    <property type="entry name" value="Fumarase/aspartase (N-terminal domain)"/>
    <property type="match status" value="1"/>
</dbReference>
<reference evidence="2" key="1">
    <citation type="submission" date="2025-08" db="UniProtKB">
        <authorList>
            <consortium name="Ensembl"/>
        </authorList>
    </citation>
    <scope>IDENTIFICATION</scope>
</reference>
<dbReference type="Ensembl" id="ENSANAT00000039410.1">
    <property type="protein sequence ID" value="ENSANAP00000021522.1"/>
    <property type="gene ID" value="ENSANAG00000028553.1"/>
</dbReference>
<evidence type="ECO:0000259" key="1">
    <source>
        <dbReference type="Pfam" id="PF00206"/>
    </source>
</evidence>
<evidence type="ECO:0000313" key="3">
    <source>
        <dbReference type="Proteomes" id="UP000233020"/>
    </source>
</evidence>
<dbReference type="Pfam" id="PF00206">
    <property type="entry name" value="Lyase_1"/>
    <property type="match status" value="1"/>
</dbReference>
<organism evidence="2 3">
    <name type="scientific">Aotus nancymaae</name>
    <name type="common">Ma's night monkey</name>
    <dbReference type="NCBI Taxonomy" id="37293"/>
    <lineage>
        <taxon>Eukaryota</taxon>
        <taxon>Metazoa</taxon>
        <taxon>Chordata</taxon>
        <taxon>Craniata</taxon>
        <taxon>Vertebrata</taxon>
        <taxon>Euteleostomi</taxon>
        <taxon>Mammalia</taxon>
        <taxon>Eutheria</taxon>
        <taxon>Euarchontoglires</taxon>
        <taxon>Primates</taxon>
        <taxon>Haplorrhini</taxon>
        <taxon>Platyrrhini</taxon>
        <taxon>Aotidae</taxon>
        <taxon>Aotus</taxon>
    </lineage>
</organism>
<dbReference type="STRING" id="37293.ENSANAP00000021522"/>
<dbReference type="GO" id="GO:0004333">
    <property type="term" value="F:fumarate hydratase activity"/>
    <property type="evidence" value="ECO:0007669"/>
    <property type="project" value="InterPro"/>
</dbReference>
<accession>A0A2K5DKV6</accession>
<name>A0A2K5DKV6_AOTNA</name>
<dbReference type="GO" id="GO:0005739">
    <property type="term" value="C:mitochondrion"/>
    <property type="evidence" value="ECO:0007669"/>
    <property type="project" value="TreeGrafter"/>
</dbReference>
<keyword evidence="3" id="KW-1185">Reference proteome</keyword>
<protein>
    <recommendedName>
        <fullName evidence="1">Fumarate lyase N-terminal domain-containing protein</fullName>
    </recommendedName>
</protein>
<proteinExistence type="predicted"/>
<dbReference type="OMA" id="ERMHEPI"/>
<dbReference type="GO" id="GO:0006108">
    <property type="term" value="P:malate metabolic process"/>
    <property type="evidence" value="ECO:0007669"/>
    <property type="project" value="TreeGrafter"/>
</dbReference>
<dbReference type="GO" id="GO:0006099">
    <property type="term" value="P:tricarboxylic acid cycle"/>
    <property type="evidence" value="ECO:0007669"/>
    <property type="project" value="TreeGrafter"/>
</dbReference>
<dbReference type="SUPFAM" id="SSF48557">
    <property type="entry name" value="L-aspartase-like"/>
    <property type="match status" value="1"/>
</dbReference>
<dbReference type="InterPro" id="IPR005677">
    <property type="entry name" value="Fum_hydII"/>
</dbReference>
<dbReference type="Proteomes" id="UP000233020">
    <property type="component" value="Unplaced"/>
</dbReference>
<dbReference type="GO" id="GO:0006106">
    <property type="term" value="P:fumarate metabolic process"/>
    <property type="evidence" value="ECO:0007669"/>
    <property type="project" value="InterPro"/>
</dbReference>
<feature type="domain" description="Fumarate lyase N-terminal" evidence="1">
    <location>
        <begin position="42"/>
        <end position="160"/>
    </location>
</feature>
<dbReference type="PANTHER" id="PTHR11444">
    <property type="entry name" value="ASPARTATEAMMONIA/ARGININOSUCCINATE/ADENYLOSUCCINATE LYASE"/>
    <property type="match status" value="1"/>
</dbReference>
<dbReference type="AlphaFoldDB" id="A0A2K5DKV6"/>
<dbReference type="FunFam" id="1.10.275.10:FF:000001">
    <property type="entry name" value="Fumarate hydratase, mitochondrial"/>
    <property type="match status" value="1"/>
</dbReference>
<reference evidence="2" key="2">
    <citation type="submission" date="2025-09" db="UniProtKB">
        <authorList>
            <consortium name="Ensembl"/>
        </authorList>
    </citation>
    <scope>IDENTIFICATION</scope>
</reference>
<dbReference type="InterPro" id="IPR008948">
    <property type="entry name" value="L-Aspartase-like"/>
</dbReference>
<dbReference type="GeneTree" id="ENSGT00950000183122"/>
<evidence type="ECO:0000313" key="2">
    <source>
        <dbReference type="Ensembl" id="ENSANAP00000021522.1"/>
    </source>
</evidence>
<dbReference type="PANTHER" id="PTHR11444:SF1">
    <property type="entry name" value="FUMARATE HYDRATASE, MITOCHONDRIAL"/>
    <property type="match status" value="1"/>
</dbReference>